<dbReference type="EMBL" id="KK583509">
    <property type="protein sequence ID" value="KDO18037.1"/>
    <property type="molecule type" value="Genomic_DNA"/>
</dbReference>
<dbReference type="GeneID" id="24142332"/>
<evidence type="ECO:0008006" key="4">
    <source>
        <dbReference type="Google" id="ProtNLM"/>
    </source>
</evidence>
<evidence type="ECO:0000313" key="2">
    <source>
        <dbReference type="EMBL" id="KDO18037.1"/>
    </source>
</evidence>
<evidence type="ECO:0000313" key="3">
    <source>
        <dbReference type="Proteomes" id="UP000030745"/>
    </source>
</evidence>
<sequence length="605" mass="67461">MVAGACSTKTTTSAEPAPRADPVKRINQAIEALNWDAVEAAFNVIDNDGFRVCSATEADWDSYVESEDQAMKSRAFEFRDDSIYLIEMSGGLHATIAMGIDDAMLDATGPEATGTDHRVFRAFRDAYVDTTLESAASKLPKLSPDCCYGPARDIGAIKPPRVHWNEFHTFKVEVGVSQGWRSMDTKVLQYCVFPGLRYVLCVFVSPDMSVHDMVNAKAIEVACDHGISVGFSASRSWLERFLHEHDLLVTTRRIQEFEATLQAEIDALCLKHKIKKIYRAEQTGINYEYIPKPAGSVNAWVRCGGSERDRITAMLLGDADGNKYPLFLVMKSDAENHPDARQGFDTAAWEDMQIIQEETGGVVFGNPTATWNSDLSLAFLRFHFGRRAHLNENVLLVWGVHWTADVQAYADEINVTLHRAQPTNAVWKSTLMNRLRRIWIDSLRAQVAYHTSMAHFVLQPPCRIELAAWVQSTWDSLSRNTIQKGFKMKDDDLVASSRSPNVANEEDDAVSCLEPSLLEALVNLKIAHDVNADEDSDSSPERQRLLRSPADKPVNRAMGEFVGRSATASRPGHTMVTLPRVPNLVTVPSFPQRLTTRADRTEITA</sequence>
<gene>
    <name evidence="2" type="ORF">SPRG_21768</name>
</gene>
<dbReference type="OrthoDB" id="73783at2759"/>
<feature type="region of interest" description="Disordered" evidence="1">
    <location>
        <begin position="1"/>
        <end position="20"/>
    </location>
</feature>
<feature type="region of interest" description="Disordered" evidence="1">
    <location>
        <begin position="532"/>
        <end position="574"/>
    </location>
</feature>
<reference evidence="2 3" key="1">
    <citation type="journal article" date="2013" name="PLoS Genet.">
        <title>Distinctive expansion of potential virulence genes in the genome of the oomycete fish pathogen Saprolegnia parasitica.</title>
        <authorList>
            <person name="Jiang R.H."/>
            <person name="de Bruijn I."/>
            <person name="Haas B.J."/>
            <person name="Belmonte R."/>
            <person name="Lobach L."/>
            <person name="Christie J."/>
            <person name="van den Ackerveken G."/>
            <person name="Bottin A."/>
            <person name="Bulone V."/>
            <person name="Diaz-Moreno S.M."/>
            <person name="Dumas B."/>
            <person name="Fan L."/>
            <person name="Gaulin E."/>
            <person name="Govers F."/>
            <person name="Grenville-Briggs L.J."/>
            <person name="Horner N.R."/>
            <person name="Levin J.Z."/>
            <person name="Mammella M."/>
            <person name="Meijer H.J."/>
            <person name="Morris P."/>
            <person name="Nusbaum C."/>
            <person name="Oome S."/>
            <person name="Phillips A.J."/>
            <person name="van Rooyen D."/>
            <person name="Rzeszutek E."/>
            <person name="Saraiva M."/>
            <person name="Secombes C.J."/>
            <person name="Seidl M.F."/>
            <person name="Snel B."/>
            <person name="Stassen J.H."/>
            <person name="Sykes S."/>
            <person name="Tripathy S."/>
            <person name="van den Berg H."/>
            <person name="Vega-Arreguin J.C."/>
            <person name="Wawra S."/>
            <person name="Young S.K."/>
            <person name="Zeng Q."/>
            <person name="Dieguez-Uribeondo J."/>
            <person name="Russ C."/>
            <person name="Tyler B.M."/>
            <person name="van West P."/>
        </authorList>
    </citation>
    <scope>NUCLEOTIDE SEQUENCE [LARGE SCALE GENOMIC DNA]</scope>
    <source>
        <strain evidence="2 3">CBS 223.65</strain>
    </source>
</reference>
<dbReference type="Proteomes" id="UP000030745">
    <property type="component" value="Unassembled WGS sequence"/>
</dbReference>
<feature type="compositionally biased region" description="Basic and acidic residues" evidence="1">
    <location>
        <begin position="539"/>
        <end position="554"/>
    </location>
</feature>
<evidence type="ECO:0000256" key="1">
    <source>
        <dbReference type="SAM" id="MobiDB-lite"/>
    </source>
</evidence>
<protein>
    <recommendedName>
        <fullName evidence="4">HTH CENPB-type domain-containing protein</fullName>
    </recommendedName>
</protein>
<dbReference type="AlphaFoldDB" id="A0A067BTQ9"/>
<organism evidence="2 3">
    <name type="scientific">Saprolegnia parasitica (strain CBS 223.65)</name>
    <dbReference type="NCBI Taxonomy" id="695850"/>
    <lineage>
        <taxon>Eukaryota</taxon>
        <taxon>Sar</taxon>
        <taxon>Stramenopiles</taxon>
        <taxon>Oomycota</taxon>
        <taxon>Saprolegniomycetes</taxon>
        <taxon>Saprolegniales</taxon>
        <taxon>Saprolegniaceae</taxon>
        <taxon>Saprolegnia</taxon>
    </lineage>
</organism>
<proteinExistence type="predicted"/>
<dbReference type="RefSeq" id="XP_012211254.1">
    <property type="nucleotide sequence ID" value="XM_012355864.1"/>
</dbReference>
<accession>A0A067BTQ9</accession>
<name>A0A067BTQ9_SAPPC</name>
<dbReference type="KEGG" id="spar:SPRG_21768"/>
<dbReference type="VEuPathDB" id="FungiDB:SPRG_21768"/>
<keyword evidence="3" id="KW-1185">Reference proteome</keyword>